<reference evidence="3 4" key="1">
    <citation type="journal article" date="2018" name="Sci. Rep.">
        <title>Characterisation of pathogen-specific regions and novel effector candidates in Fusarium oxysporum f. sp. cepae.</title>
        <authorList>
            <person name="Armitage A.D."/>
            <person name="Taylor A."/>
            <person name="Sobczyk M.K."/>
            <person name="Baxter L."/>
            <person name="Greenfield B.P."/>
            <person name="Bates H.J."/>
            <person name="Wilson F."/>
            <person name="Jackson A.C."/>
            <person name="Ott S."/>
            <person name="Harrison R.J."/>
            <person name="Clarkson J.P."/>
        </authorList>
    </citation>
    <scope>NUCLEOTIDE SEQUENCE [LARGE SCALE GENOMIC DNA]</scope>
    <source>
        <strain evidence="3 4">Fo_A13</strain>
    </source>
</reference>
<dbReference type="SUPFAM" id="SSF51735">
    <property type="entry name" value="NAD(P)-binding Rossmann-fold domains"/>
    <property type="match status" value="1"/>
</dbReference>
<protein>
    <submittedName>
        <fullName evidence="3">Uncharacterized protein</fullName>
    </submittedName>
</protein>
<dbReference type="VEuPathDB" id="FungiDB:FOXG_12194"/>
<gene>
    <name evidence="3" type="ORF">BFJ69_g11628</name>
</gene>
<dbReference type="VEuPathDB" id="FungiDB:FOC4_g10008881"/>
<dbReference type="Proteomes" id="UP000285084">
    <property type="component" value="Unassembled WGS sequence"/>
</dbReference>
<dbReference type="PANTHER" id="PTHR32487:SF0">
    <property type="entry name" value="3-OXO-DELTA(4,5)-STEROID 5-BETA-REDUCTASE"/>
    <property type="match status" value="1"/>
</dbReference>
<organism evidence="3 4">
    <name type="scientific">Fusarium oxysporum</name>
    <name type="common">Fusarium vascular wilt</name>
    <dbReference type="NCBI Taxonomy" id="5507"/>
    <lineage>
        <taxon>Eukaryota</taxon>
        <taxon>Fungi</taxon>
        <taxon>Dikarya</taxon>
        <taxon>Ascomycota</taxon>
        <taxon>Pezizomycotina</taxon>
        <taxon>Sordariomycetes</taxon>
        <taxon>Hypocreomycetidae</taxon>
        <taxon>Hypocreales</taxon>
        <taxon>Nectriaceae</taxon>
        <taxon>Fusarium</taxon>
        <taxon>Fusarium oxysporum species complex</taxon>
    </lineage>
</organism>
<dbReference type="VEuPathDB" id="FungiDB:FOIG_09116"/>
<dbReference type="AlphaFoldDB" id="A0A420MRL7"/>
<evidence type="ECO:0000259" key="2">
    <source>
        <dbReference type="Pfam" id="PF22917"/>
    </source>
</evidence>
<feature type="domain" description="Thioester reductase (TE)" evidence="1">
    <location>
        <begin position="6"/>
        <end position="45"/>
    </location>
</feature>
<comment type="caution">
    <text evidence="3">The sequence shown here is derived from an EMBL/GenBank/DDBJ whole genome shotgun (WGS) entry which is preliminary data.</text>
</comment>
<dbReference type="InterPro" id="IPR036291">
    <property type="entry name" value="NAD(P)-bd_dom_sf"/>
</dbReference>
<dbReference type="EMBL" id="MRCX01000129">
    <property type="protein sequence ID" value="RKK70650.1"/>
    <property type="molecule type" value="Genomic_DNA"/>
</dbReference>
<evidence type="ECO:0000259" key="1">
    <source>
        <dbReference type="Pfam" id="PF07993"/>
    </source>
</evidence>
<proteinExistence type="predicted"/>
<dbReference type="VEuPathDB" id="FungiDB:FOZG_13280"/>
<dbReference type="VEuPathDB" id="FungiDB:HZS61_002683"/>
<name>A0A420MRL7_FUSOX</name>
<dbReference type="CDD" id="cd08948">
    <property type="entry name" value="5beta-POR_like_SDR_a"/>
    <property type="match status" value="1"/>
</dbReference>
<dbReference type="Gene3D" id="3.40.50.720">
    <property type="entry name" value="NAD(P)-binding Rossmann-like Domain"/>
    <property type="match status" value="1"/>
</dbReference>
<dbReference type="PANTHER" id="PTHR32487">
    <property type="entry name" value="3-OXO-DELTA(4,5)-STEROID 5-BETA-REDUCTASE"/>
    <property type="match status" value="1"/>
</dbReference>
<sequence length="399" mass="45058">MSSAIVTGATGILGQEIVKELCSRPEEWSTIYTMSRSKKDDFGPRVKHTHLDLTATAESMFDDLKDVEADYVFFAAYLQKDTDEENTRVNGDMLSAFCKALELTGAASKIKRFVLVTGAKNYGVHLGRVKIPMQETDPRMPEPPYPPNFYYRQQDILYDFCKRNSVEWNVAFASEVIGYAQGNFMNLASATAIYAVVSKELGDELVFPGSEVFYNNVTCFTDAALHAQFLRWMALEPRAANEGFNVANGDAESWMNLWPRVAKYFGLKVPADQFSRDAPLASEKALVSQPPMSVVAKDIGLEGRTPQSYIRQRVDLVQWSQTQEVKDAWKRVADREGLDSEALSMASWAFAGFAWGRDYNNILSMSKSRKLGWIGYLDTWENFKSIFNTLEDKKVIPKY</sequence>
<dbReference type="InterPro" id="IPR013120">
    <property type="entry name" value="FAR_NAD-bd"/>
</dbReference>
<dbReference type="VEuPathDB" id="FungiDB:FOMG_14706"/>
<accession>A0A420MRL7</accession>
<dbReference type="VEuPathDB" id="FungiDB:FOC1_g10009806"/>
<dbReference type="Pfam" id="PF07993">
    <property type="entry name" value="NAD_binding_4"/>
    <property type="match status" value="1"/>
</dbReference>
<evidence type="ECO:0000313" key="4">
    <source>
        <dbReference type="Proteomes" id="UP000285084"/>
    </source>
</evidence>
<evidence type="ECO:0000313" key="3">
    <source>
        <dbReference type="EMBL" id="RKK70650.1"/>
    </source>
</evidence>
<dbReference type="InterPro" id="IPR055222">
    <property type="entry name" value="PRISE-like_Rossmann-fold"/>
</dbReference>
<feature type="domain" description="PRISE-like Rossmann-fold" evidence="2">
    <location>
        <begin position="51"/>
        <end position="270"/>
    </location>
</feature>
<dbReference type="Pfam" id="PF22917">
    <property type="entry name" value="PRISE"/>
    <property type="match status" value="1"/>
</dbReference>